<accession>B1WPH0</accession>
<dbReference type="RefSeq" id="WP_009546939.1">
    <property type="nucleotide sequence ID" value="NC_010546.1"/>
</dbReference>
<dbReference type="HOGENOM" id="CLU_1666495_0_0_3"/>
<keyword evidence="1" id="KW-0175">Coiled coil</keyword>
<dbReference type="Proteomes" id="UP000001203">
    <property type="component" value="Chromosome circular"/>
</dbReference>
<evidence type="ECO:0000313" key="3">
    <source>
        <dbReference type="Proteomes" id="UP000001203"/>
    </source>
</evidence>
<name>B1WPH0_CROS5</name>
<evidence type="ECO:0000256" key="1">
    <source>
        <dbReference type="SAM" id="Coils"/>
    </source>
</evidence>
<dbReference type="eggNOG" id="ENOG50341E4">
    <property type="taxonomic scope" value="Bacteria"/>
</dbReference>
<gene>
    <name evidence="2" type="ordered locus">cce_2190</name>
</gene>
<dbReference type="AlphaFoldDB" id="B1WPH0"/>
<keyword evidence="3" id="KW-1185">Reference proteome</keyword>
<dbReference type="STRING" id="43989.cce_2190"/>
<feature type="coiled-coil region" evidence="1">
    <location>
        <begin position="40"/>
        <end position="67"/>
    </location>
</feature>
<dbReference type="KEGG" id="cyt:cce_2190"/>
<dbReference type="EMBL" id="CP000806">
    <property type="protein sequence ID" value="ACB51540.1"/>
    <property type="molecule type" value="Genomic_DNA"/>
</dbReference>
<protein>
    <submittedName>
        <fullName evidence="2">Uncharacterized protein</fullName>
    </submittedName>
</protein>
<evidence type="ECO:0000313" key="2">
    <source>
        <dbReference type="EMBL" id="ACB51540.1"/>
    </source>
</evidence>
<proteinExistence type="predicted"/>
<organism evidence="2 3">
    <name type="scientific">Crocosphaera subtropica (strain ATCC 51142 / BH68)</name>
    <name type="common">Cyanothece sp. (strain ATCC 51142)</name>
    <dbReference type="NCBI Taxonomy" id="43989"/>
    <lineage>
        <taxon>Bacteria</taxon>
        <taxon>Bacillati</taxon>
        <taxon>Cyanobacteriota</taxon>
        <taxon>Cyanophyceae</taxon>
        <taxon>Oscillatoriophycideae</taxon>
        <taxon>Chroococcales</taxon>
        <taxon>Aphanothecaceae</taxon>
        <taxon>Crocosphaera</taxon>
        <taxon>Crocosphaera subtropica</taxon>
    </lineage>
</organism>
<reference evidence="2 3" key="1">
    <citation type="journal article" date="2008" name="Proc. Natl. Acad. Sci. U.S.A.">
        <title>The genome of Cyanothece 51142, a unicellular diazotrophic cyanobacterium important in the marine nitrogen cycle.</title>
        <authorList>
            <person name="Welsh E.A."/>
            <person name="Liberton M."/>
            <person name="Stoeckel J."/>
            <person name="Loh T."/>
            <person name="Elvitigala T."/>
            <person name="Wang C."/>
            <person name="Wollam A."/>
            <person name="Fulton R.S."/>
            <person name="Clifton S.W."/>
            <person name="Jacobs J.M."/>
            <person name="Aurora R."/>
            <person name="Ghosh B.K."/>
            <person name="Sherman L.A."/>
            <person name="Smith R.D."/>
            <person name="Wilson R.K."/>
            <person name="Pakrasi H.B."/>
        </authorList>
    </citation>
    <scope>NUCLEOTIDE SEQUENCE [LARGE SCALE GENOMIC DNA]</scope>
    <source>
        <strain evidence="3">ATCC 51142 / BH68</strain>
    </source>
</reference>
<dbReference type="OrthoDB" id="9967754at2"/>
<sequence length="158" mass="17676">MQNTSITHSDKLHFVSLQKIKNTLFGFTLFLTCFHPSLVFAQYNYEIQQLQQLRADYQLQMKNLQTEMGTYMITNPKASAAVLASGVGFAGILSKNLNGTAKVVIAGVGLIGVNHCLDANNRQHCATVFANLNSYATQLNNYDEQINLIDQQINYLQR</sequence>